<dbReference type="InterPro" id="IPR036047">
    <property type="entry name" value="F-box-like_dom_sf"/>
</dbReference>
<name>A0A6J2JNF2_BOMMA</name>
<keyword evidence="2" id="KW-1185">Reference proteome</keyword>
<dbReference type="InterPro" id="IPR015943">
    <property type="entry name" value="WD40/YVTN_repeat-like_dom_sf"/>
</dbReference>
<dbReference type="GO" id="GO:0031146">
    <property type="term" value="P:SCF-dependent proteasomal ubiquitin-dependent protein catabolic process"/>
    <property type="evidence" value="ECO:0007669"/>
    <property type="project" value="TreeGrafter"/>
</dbReference>
<dbReference type="InterPro" id="IPR001810">
    <property type="entry name" value="F-box_dom"/>
</dbReference>
<dbReference type="OrthoDB" id="435188at2759"/>
<dbReference type="SUPFAM" id="SSF50978">
    <property type="entry name" value="WD40 repeat-like"/>
    <property type="match status" value="1"/>
</dbReference>
<evidence type="ECO:0000259" key="1">
    <source>
        <dbReference type="PROSITE" id="PS50181"/>
    </source>
</evidence>
<evidence type="ECO:0000313" key="2">
    <source>
        <dbReference type="Proteomes" id="UP000504629"/>
    </source>
</evidence>
<dbReference type="InterPro" id="IPR036322">
    <property type="entry name" value="WD40_repeat_dom_sf"/>
</dbReference>
<dbReference type="AlphaFoldDB" id="A0A6J2JNF2"/>
<dbReference type="PROSITE" id="PS50181">
    <property type="entry name" value="FBOX"/>
    <property type="match status" value="1"/>
</dbReference>
<accession>A0A6J2JNF2</accession>
<feature type="domain" description="F-box" evidence="1">
    <location>
        <begin position="2"/>
        <end position="49"/>
    </location>
</feature>
<proteinExistence type="predicted"/>
<sequence length="421" mass="48236">MSINILQLPIHILANILRNLKLGDIRNVILTCKTFKNLIVNDNGVWRAICEDRLILHNNSERNDTSTWYNKCRISKNWWNGIYKRKVILQTSSNYMPWLKYHNSEFLIFSLGSELFCHASDQKGFPNSRANWKINVPTVKRSDVRTNDISRFVVSDNMIACGNRDGSLSIYKVKKMKKRPRLIQHIKDCHEEGQVEVSAVEIIESVDGYFIVTASGKSPSVVLWQSNERCLFQSEIDIAIPNGNAVKSLAVSNTKDMLAVGLDGNSWPILLDVNTATILMTAERTVNVRQVVRDIQWRNENTIIYVTHSGMLNQIDTRIQKIVYDAKDPFLSRLYCVKTDHNNAILVGSSEYSRCVLFDARNRSSHVQMYFTQRRPSPVYSLDFDSTKLIAAADRGLTVLNFNINGKAIRQRDYSHVFHSM</sequence>
<dbReference type="SUPFAM" id="SSF81383">
    <property type="entry name" value="F-box domain"/>
    <property type="match status" value="1"/>
</dbReference>
<dbReference type="GO" id="GO:0019005">
    <property type="term" value="C:SCF ubiquitin ligase complex"/>
    <property type="evidence" value="ECO:0007669"/>
    <property type="project" value="TreeGrafter"/>
</dbReference>
<dbReference type="PANTHER" id="PTHR14381">
    <property type="entry name" value="DACTYLIN"/>
    <property type="match status" value="1"/>
</dbReference>
<dbReference type="RefSeq" id="XP_028031055.1">
    <property type="nucleotide sequence ID" value="XM_028175254.1"/>
</dbReference>
<dbReference type="KEGG" id="bman:114243675"/>
<dbReference type="InterPro" id="IPR052301">
    <property type="entry name" value="SCF_F-box/WD-repeat"/>
</dbReference>
<dbReference type="Proteomes" id="UP000504629">
    <property type="component" value="Unplaced"/>
</dbReference>
<dbReference type="SMART" id="SM00256">
    <property type="entry name" value="FBOX"/>
    <property type="match status" value="1"/>
</dbReference>
<protein>
    <submittedName>
        <fullName evidence="3">F-box/WD repeat-containing protein 4-like</fullName>
    </submittedName>
</protein>
<organism evidence="2 3">
    <name type="scientific">Bombyx mandarina</name>
    <name type="common">Wild silk moth</name>
    <name type="synonym">Wild silkworm</name>
    <dbReference type="NCBI Taxonomy" id="7092"/>
    <lineage>
        <taxon>Eukaryota</taxon>
        <taxon>Metazoa</taxon>
        <taxon>Ecdysozoa</taxon>
        <taxon>Arthropoda</taxon>
        <taxon>Hexapoda</taxon>
        <taxon>Insecta</taxon>
        <taxon>Pterygota</taxon>
        <taxon>Neoptera</taxon>
        <taxon>Endopterygota</taxon>
        <taxon>Lepidoptera</taxon>
        <taxon>Glossata</taxon>
        <taxon>Ditrysia</taxon>
        <taxon>Bombycoidea</taxon>
        <taxon>Bombycidae</taxon>
        <taxon>Bombycinae</taxon>
        <taxon>Bombyx</taxon>
    </lineage>
</organism>
<gene>
    <name evidence="3" type="primary">LOC114243675</name>
</gene>
<dbReference type="Gene3D" id="1.20.1280.50">
    <property type="match status" value="1"/>
</dbReference>
<reference evidence="3" key="1">
    <citation type="submission" date="2025-08" db="UniProtKB">
        <authorList>
            <consortium name="RefSeq"/>
        </authorList>
    </citation>
    <scope>IDENTIFICATION</scope>
    <source>
        <tissue evidence="3">Silk gland</tissue>
    </source>
</reference>
<dbReference type="PANTHER" id="PTHR14381:SF1">
    <property type="entry name" value="F-BOX_WD REPEAT-CONTAINING PROTEIN 4"/>
    <property type="match status" value="1"/>
</dbReference>
<dbReference type="Pfam" id="PF12937">
    <property type="entry name" value="F-box-like"/>
    <property type="match status" value="1"/>
</dbReference>
<evidence type="ECO:0000313" key="3">
    <source>
        <dbReference type="RefSeq" id="XP_028031055.1"/>
    </source>
</evidence>
<dbReference type="Gene3D" id="2.130.10.10">
    <property type="entry name" value="YVTN repeat-like/Quinoprotein amine dehydrogenase"/>
    <property type="match status" value="2"/>
</dbReference>
<dbReference type="GeneID" id="114243675"/>